<evidence type="ECO:0000313" key="2">
    <source>
        <dbReference type="Proteomes" id="UP000001203"/>
    </source>
</evidence>
<sequence length="43" mass="4815">MTNTLEYIHQRPHLAKQIIGLNLTQLDQPISVAIAMDAEIALE</sequence>
<evidence type="ECO:0000313" key="1">
    <source>
        <dbReference type="EMBL" id="ACB54545.1"/>
    </source>
</evidence>
<name>B1X334_CROS5</name>
<dbReference type="AlphaFoldDB" id="B1X334"/>
<dbReference type="Proteomes" id="UP000001203">
    <property type="component" value="Chromosome linear"/>
</dbReference>
<accession>B1X334</accession>
<dbReference type="HOGENOM" id="CLU_3232490_0_0_3"/>
<dbReference type="EMBL" id="CP000807">
    <property type="protein sequence ID" value="ACB54545.1"/>
    <property type="molecule type" value="Genomic_DNA"/>
</dbReference>
<dbReference type="RefSeq" id="WP_009547572.1">
    <property type="nucleotide sequence ID" value="NC_010547.1"/>
</dbReference>
<gene>
    <name evidence="1" type="ordered locus">cce_5199</name>
</gene>
<dbReference type="KEGG" id="cyt:cce_5199"/>
<proteinExistence type="predicted"/>
<dbReference type="STRING" id="43989.cce_5199"/>
<organism evidence="1 2">
    <name type="scientific">Crocosphaera subtropica (strain ATCC 51142 / BH68)</name>
    <name type="common">Cyanothece sp. (strain ATCC 51142)</name>
    <dbReference type="NCBI Taxonomy" id="43989"/>
    <lineage>
        <taxon>Bacteria</taxon>
        <taxon>Bacillati</taxon>
        <taxon>Cyanobacteriota</taxon>
        <taxon>Cyanophyceae</taxon>
        <taxon>Oscillatoriophycideae</taxon>
        <taxon>Chroococcales</taxon>
        <taxon>Aphanothecaceae</taxon>
        <taxon>Crocosphaera</taxon>
        <taxon>Crocosphaera subtropica</taxon>
    </lineage>
</organism>
<keyword evidence="2" id="KW-1185">Reference proteome</keyword>
<protein>
    <submittedName>
        <fullName evidence="1">Uncharacterized protein</fullName>
    </submittedName>
</protein>
<reference evidence="1 2" key="1">
    <citation type="journal article" date="2008" name="Proc. Natl. Acad. Sci. U.S.A.">
        <title>The genome of Cyanothece 51142, a unicellular diazotrophic cyanobacterium important in the marine nitrogen cycle.</title>
        <authorList>
            <person name="Welsh E.A."/>
            <person name="Liberton M."/>
            <person name="Stoeckel J."/>
            <person name="Loh T."/>
            <person name="Elvitigala T."/>
            <person name="Wang C."/>
            <person name="Wollam A."/>
            <person name="Fulton R.S."/>
            <person name="Clifton S.W."/>
            <person name="Jacobs J.M."/>
            <person name="Aurora R."/>
            <person name="Ghosh B.K."/>
            <person name="Sherman L.A."/>
            <person name="Smith R.D."/>
            <person name="Wilson R.K."/>
            <person name="Pakrasi H.B."/>
        </authorList>
    </citation>
    <scope>NUCLEOTIDE SEQUENCE [LARGE SCALE GENOMIC DNA]</scope>
    <source>
        <strain evidence="2">ATCC 51142 / BH68</strain>
    </source>
</reference>